<keyword evidence="8" id="KW-1185">Reference proteome</keyword>
<dbReference type="PANTHER" id="PTHR43859">
    <property type="entry name" value="ACYL-ACTIVATING ENZYME"/>
    <property type="match status" value="1"/>
</dbReference>
<keyword evidence="3" id="KW-0276">Fatty acid metabolism</keyword>
<dbReference type="InterPro" id="IPR020845">
    <property type="entry name" value="AMP-binding_CS"/>
</dbReference>
<evidence type="ECO:0000313" key="7">
    <source>
        <dbReference type="EMBL" id="WVX49045.1"/>
    </source>
</evidence>
<proteinExistence type="inferred from homology"/>
<evidence type="ECO:0000259" key="6">
    <source>
        <dbReference type="Pfam" id="PF13193"/>
    </source>
</evidence>
<dbReference type="InterPro" id="IPR000873">
    <property type="entry name" value="AMP-dep_synth/lig_dom"/>
</dbReference>
<keyword evidence="2 7" id="KW-0436">Ligase</keyword>
<evidence type="ECO:0000313" key="8">
    <source>
        <dbReference type="Proteomes" id="UP001318682"/>
    </source>
</evidence>
<dbReference type="RefSeq" id="WP_187430630.1">
    <property type="nucleotide sequence ID" value="NZ_CP143423.1"/>
</dbReference>
<name>A0ABZ2BV12_9RHOB</name>
<protein>
    <submittedName>
        <fullName evidence="7">3-methylmercaptopropionyl-CoA ligase</fullName>
        <ecNumber evidence="7">6.2.1.44</ecNumber>
    </submittedName>
</protein>
<evidence type="ECO:0000256" key="4">
    <source>
        <dbReference type="ARBA" id="ARBA00023098"/>
    </source>
</evidence>
<sequence length="539" mass="58744">MLGQMMTAPLLISSLIEHAQRFHAQTDVISVNTHGGEEHISWGTVGRNARALASVLDRLGLGRQARCATIAWNNRRHLEIYFGVSGGGFVCHTINPRLFAQQLIYIINHAEDEVLFIDATFVPLVAAIRDKLTTLKHIVLMEPEVGEAAEALPGIIAYDDLLAQGDPEYAWPQFDELTASSLCYTSGTTGNPKGVLFSHRSTVLHSFASNLADSIGFSAMDVVLPVVPMFHVNAWGSPYACAMVGARMVLPGPGLDGPSLVGLIDRHRVNTALGVPTIWLGLLGEAEKAGSKLESLQKTVVGGSACPPSMIEAFRDRYGVETIHAWGMTEMSPIGSVNQPLAKHLDLELDALHRLRENQGRPPWGVELAIVDDQGARLPHDGKTQGELVVRGHFILNAYFRATPEETLQNGWFNTGDVATLDSDGFLSIKDRSKDIIKSGGEWISSVELENIAIAHPLLADAAVIGARHEKWDERPVLVAVKAEGEDPDIGDVLSIFEGKIARWQVPDTVVFTDALPRNATGKVLKRDLRDKFRNILLN</sequence>
<dbReference type="Pfam" id="PF00501">
    <property type="entry name" value="AMP-binding"/>
    <property type="match status" value="1"/>
</dbReference>
<keyword evidence="4" id="KW-0443">Lipid metabolism</keyword>
<evidence type="ECO:0000259" key="5">
    <source>
        <dbReference type="Pfam" id="PF00501"/>
    </source>
</evidence>
<reference evidence="8" key="1">
    <citation type="submission" date="2024-01" db="EMBL/GenBank/DDBJ databases">
        <title>Roseobacter fucihabitans sp. nov., isolated from the brown alga Fucus spiralis.</title>
        <authorList>
            <person name="Hahnke S."/>
            <person name="Berger M."/>
            <person name="Schlingloff A."/>
            <person name="Athale I."/>
            <person name="Neumann-Schaal M."/>
            <person name="Adenaya A."/>
            <person name="Poehlein A."/>
            <person name="Daniel R."/>
            <person name="Pertersen J."/>
            <person name="Brinkhoff T."/>
        </authorList>
    </citation>
    <scope>NUCLEOTIDE SEQUENCE [LARGE SCALE GENOMIC DNA]</scope>
    <source>
        <strain evidence="8">B14</strain>
    </source>
</reference>
<dbReference type="PANTHER" id="PTHR43859:SF4">
    <property type="entry name" value="BUTANOATE--COA LIGASE AAE1-RELATED"/>
    <property type="match status" value="1"/>
</dbReference>
<dbReference type="PROSITE" id="PS00455">
    <property type="entry name" value="AMP_BINDING"/>
    <property type="match status" value="1"/>
</dbReference>
<feature type="domain" description="AMP-binding enzyme C-terminal" evidence="6">
    <location>
        <begin position="448"/>
        <end position="523"/>
    </location>
</feature>
<organism evidence="7 8">
    <name type="scientific">Roseobacter fucihabitans</name>
    <dbReference type="NCBI Taxonomy" id="1537242"/>
    <lineage>
        <taxon>Bacteria</taxon>
        <taxon>Pseudomonadati</taxon>
        <taxon>Pseudomonadota</taxon>
        <taxon>Alphaproteobacteria</taxon>
        <taxon>Rhodobacterales</taxon>
        <taxon>Roseobacteraceae</taxon>
        <taxon>Roseobacter</taxon>
    </lineage>
</organism>
<evidence type="ECO:0000256" key="1">
    <source>
        <dbReference type="ARBA" id="ARBA00006432"/>
    </source>
</evidence>
<dbReference type="GO" id="GO:0016874">
    <property type="term" value="F:ligase activity"/>
    <property type="evidence" value="ECO:0007669"/>
    <property type="project" value="UniProtKB-KW"/>
</dbReference>
<gene>
    <name evidence="7" type="primary">dmdB</name>
    <name evidence="7" type="ORF">ROLI_021310</name>
</gene>
<accession>A0ABZ2BV12</accession>
<dbReference type="CDD" id="cd12119">
    <property type="entry name" value="ttLC_FACS_AlkK_like"/>
    <property type="match status" value="1"/>
</dbReference>
<dbReference type="InterPro" id="IPR042099">
    <property type="entry name" value="ANL_N_sf"/>
</dbReference>
<dbReference type="InterPro" id="IPR025110">
    <property type="entry name" value="AMP-bd_C"/>
</dbReference>
<dbReference type="Proteomes" id="UP001318682">
    <property type="component" value="Chromosome"/>
</dbReference>
<dbReference type="NCBIfam" id="NF004837">
    <property type="entry name" value="PRK06187.1"/>
    <property type="match status" value="1"/>
</dbReference>
<dbReference type="SUPFAM" id="SSF56801">
    <property type="entry name" value="Acetyl-CoA synthetase-like"/>
    <property type="match status" value="1"/>
</dbReference>
<evidence type="ECO:0000256" key="2">
    <source>
        <dbReference type="ARBA" id="ARBA00022598"/>
    </source>
</evidence>
<dbReference type="Pfam" id="PF13193">
    <property type="entry name" value="AMP-binding_C"/>
    <property type="match status" value="1"/>
</dbReference>
<dbReference type="Gene3D" id="3.30.300.30">
    <property type="match status" value="1"/>
</dbReference>
<comment type="similarity">
    <text evidence="1">Belongs to the ATP-dependent AMP-binding enzyme family.</text>
</comment>
<dbReference type="Gene3D" id="3.40.50.12780">
    <property type="entry name" value="N-terminal domain of ligase-like"/>
    <property type="match status" value="1"/>
</dbReference>
<evidence type="ECO:0000256" key="3">
    <source>
        <dbReference type="ARBA" id="ARBA00022832"/>
    </source>
</evidence>
<dbReference type="InterPro" id="IPR045851">
    <property type="entry name" value="AMP-bd_C_sf"/>
</dbReference>
<dbReference type="EMBL" id="CP143423">
    <property type="protein sequence ID" value="WVX49045.1"/>
    <property type="molecule type" value="Genomic_DNA"/>
</dbReference>
<feature type="domain" description="AMP-dependent synthetase/ligase" evidence="5">
    <location>
        <begin position="18"/>
        <end position="400"/>
    </location>
</feature>
<dbReference type="EC" id="6.2.1.44" evidence="7"/>